<dbReference type="InterPro" id="IPR011697">
    <property type="entry name" value="Peptidase_C26"/>
</dbReference>
<dbReference type="SUPFAM" id="SSF52317">
    <property type="entry name" value="Class I glutamine amidotransferase-like"/>
    <property type="match status" value="1"/>
</dbReference>
<dbReference type="InterPro" id="IPR029062">
    <property type="entry name" value="Class_I_gatase-like"/>
</dbReference>
<dbReference type="AlphaFoldDB" id="B1I675"/>
<protein>
    <submittedName>
        <fullName evidence="1">Peptidase C26</fullName>
    </submittedName>
</protein>
<dbReference type="KEGG" id="dau:Daud_2021"/>
<evidence type="ECO:0000313" key="2">
    <source>
        <dbReference type="Proteomes" id="UP000008544"/>
    </source>
</evidence>
<dbReference type="InterPro" id="IPR044668">
    <property type="entry name" value="PuuD-like"/>
</dbReference>
<organism evidence="1 2">
    <name type="scientific">Desulforudis audaxviator (strain MP104C)</name>
    <dbReference type="NCBI Taxonomy" id="477974"/>
    <lineage>
        <taxon>Bacteria</taxon>
        <taxon>Bacillati</taxon>
        <taxon>Bacillota</taxon>
        <taxon>Clostridia</taxon>
        <taxon>Thermoanaerobacterales</taxon>
        <taxon>Candidatus Desulforudaceae</taxon>
        <taxon>Candidatus Desulforudis</taxon>
    </lineage>
</organism>
<gene>
    <name evidence="1" type="ordered locus">Daud_2021</name>
</gene>
<dbReference type="GO" id="GO:0006598">
    <property type="term" value="P:polyamine catabolic process"/>
    <property type="evidence" value="ECO:0007669"/>
    <property type="project" value="TreeGrafter"/>
</dbReference>
<dbReference type="PANTHER" id="PTHR43235">
    <property type="entry name" value="GLUTAMINE AMIDOTRANSFERASE PB2B2.05-RELATED"/>
    <property type="match status" value="1"/>
</dbReference>
<dbReference type="OrthoDB" id="9813383at2"/>
<accession>B1I675</accession>
<dbReference type="GO" id="GO:0033969">
    <property type="term" value="F:gamma-glutamyl-gamma-aminobutyrate hydrolase activity"/>
    <property type="evidence" value="ECO:0007669"/>
    <property type="project" value="TreeGrafter"/>
</dbReference>
<dbReference type="Proteomes" id="UP000008544">
    <property type="component" value="Chromosome"/>
</dbReference>
<reference evidence="1 2" key="2">
    <citation type="journal article" date="2008" name="Science">
        <title>Environmental genomics reveals a single-species ecosystem deep within Earth.</title>
        <authorList>
            <person name="Chivian D."/>
            <person name="Brodie E.L."/>
            <person name="Alm E.J."/>
            <person name="Culley D.E."/>
            <person name="Dehal P.S."/>
            <person name="Desantis T.Z."/>
            <person name="Gihring T.M."/>
            <person name="Lapidus A."/>
            <person name="Lin L.H."/>
            <person name="Lowry S.R."/>
            <person name="Moser D.P."/>
            <person name="Richardson P.M."/>
            <person name="Southam G."/>
            <person name="Wanger G."/>
            <person name="Pratt L.M."/>
            <person name="Andersen G.L."/>
            <person name="Hazen T.C."/>
            <person name="Brockman F.J."/>
            <person name="Arkin A.P."/>
            <person name="Onstott T.C."/>
        </authorList>
    </citation>
    <scope>NUCLEOTIDE SEQUENCE [LARGE SCALE GENOMIC DNA]</scope>
    <source>
        <strain evidence="1 2">MP104C</strain>
    </source>
</reference>
<dbReference type="eggNOG" id="COG2071">
    <property type="taxonomic scope" value="Bacteria"/>
</dbReference>
<name>B1I675_DESAP</name>
<dbReference type="CDD" id="cd01745">
    <property type="entry name" value="GATase1_2"/>
    <property type="match status" value="1"/>
</dbReference>
<sequence length="250" mass="27024">MTVIGITCLQEHEHGQVFLPESYFRAVEQAGGVPVLLPPLSPGLGVGRMVELVDGILLAGGGDVDPVFFGEEPLPDTGIITPERDLFEIALVRRVLHAGRPVLGICRGMQVLNIAAGGDIHQDVSRAGARIKHYQEAPRWHPTHRLHVRPGSLLARILGEGALRVNSLHHQAVRRLAPGFSVSAQAGDGIIEAVEGTGPAFVLGVQFHPESMYERHPVFLNLFAALVEAAHHAWGEKPLQETAVRKQTIP</sequence>
<dbReference type="GO" id="GO:0005829">
    <property type="term" value="C:cytosol"/>
    <property type="evidence" value="ECO:0007669"/>
    <property type="project" value="TreeGrafter"/>
</dbReference>
<proteinExistence type="predicted"/>
<reference evidence="2" key="1">
    <citation type="submission" date="2007-10" db="EMBL/GenBank/DDBJ databases">
        <title>Complete sequence of chromosome of Desulforudis audaxviator MP104C.</title>
        <authorList>
            <person name="Copeland A."/>
            <person name="Lucas S."/>
            <person name="Lapidus A."/>
            <person name="Barry K."/>
            <person name="Glavina del Rio T."/>
            <person name="Dalin E."/>
            <person name="Tice H."/>
            <person name="Bruce D."/>
            <person name="Pitluck S."/>
            <person name="Lowry S.R."/>
            <person name="Larimer F."/>
            <person name="Land M.L."/>
            <person name="Hauser L."/>
            <person name="Kyrpides N."/>
            <person name="Ivanova N.N."/>
            <person name="Richardson P."/>
        </authorList>
    </citation>
    <scope>NUCLEOTIDE SEQUENCE [LARGE SCALE GENOMIC DNA]</scope>
    <source>
        <strain evidence="2">MP104C</strain>
    </source>
</reference>
<dbReference type="FunFam" id="3.40.50.880:FF:000030">
    <property type="entry name" value="Gamma-glutamyl-gamma-aminobutyrate hydrolase PuuD"/>
    <property type="match status" value="1"/>
</dbReference>
<dbReference type="Pfam" id="PF07722">
    <property type="entry name" value="Peptidase_C26"/>
    <property type="match status" value="1"/>
</dbReference>
<dbReference type="HOGENOM" id="CLU_030756_2_1_9"/>
<dbReference type="EMBL" id="CP000860">
    <property type="protein sequence ID" value="ACA60512.1"/>
    <property type="molecule type" value="Genomic_DNA"/>
</dbReference>
<evidence type="ECO:0000313" key="1">
    <source>
        <dbReference type="EMBL" id="ACA60512.1"/>
    </source>
</evidence>
<dbReference type="PROSITE" id="PS51273">
    <property type="entry name" value="GATASE_TYPE_1"/>
    <property type="match status" value="1"/>
</dbReference>
<dbReference type="STRING" id="477974.Daud_2021"/>
<dbReference type="PANTHER" id="PTHR43235:SF1">
    <property type="entry name" value="GLUTAMINE AMIDOTRANSFERASE PB2B2.05-RELATED"/>
    <property type="match status" value="1"/>
</dbReference>
<dbReference type="Gene3D" id="3.40.50.880">
    <property type="match status" value="1"/>
</dbReference>
<keyword evidence="2" id="KW-1185">Reference proteome</keyword>